<dbReference type="PANTHER" id="PTHR11660:SF57">
    <property type="entry name" value="SOLUTE CARRIER FAMILY 40 MEMBER"/>
    <property type="match status" value="1"/>
</dbReference>
<evidence type="ECO:0000256" key="3">
    <source>
        <dbReference type="ARBA" id="ARBA00022692"/>
    </source>
</evidence>
<feature type="transmembrane region" description="Helical" evidence="7">
    <location>
        <begin position="109"/>
        <end position="129"/>
    </location>
</feature>
<evidence type="ECO:0000313" key="9">
    <source>
        <dbReference type="Proteomes" id="UP000440578"/>
    </source>
</evidence>
<keyword evidence="9" id="KW-1185">Reference proteome</keyword>
<dbReference type="GO" id="GO:0005381">
    <property type="term" value="F:iron ion transmembrane transporter activity"/>
    <property type="evidence" value="ECO:0007669"/>
    <property type="project" value="InterPro"/>
</dbReference>
<name>A0A6A4VEA1_AMPAM</name>
<dbReference type="Proteomes" id="UP000440578">
    <property type="component" value="Unassembled WGS sequence"/>
</dbReference>
<reference evidence="8 9" key="1">
    <citation type="submission" date="2019-07" db="EMBL/GenBank/DDBJ databases">
        <title>Draft genome assembly of a fouling barnacle, Amphibalanus amphitrite (Darwin, 1854): The first reference genome for Thecostraca.</title>
        <authorList>
            <person name="Kim W."/>
        </authorList>
    </citation>
    <scope>NUCLEOTIDE SEQUENCE [LARGE SCALE GENOMIC DNA]</scope>
    <source>
        <strain evidence="8">SNU_AA5</strain>
        <tissue evidence="8">Soma without cirri and trophi</tissue>
    </source>
</reference>
<keyword evidence="3 7" id="KW-0812">Transmembrane</keyword>
<protein>
    <submittedName>
        <fullName evidence="8">Solute carrier family 40 member 1</fullName>
    </submittedName>
</protein>
<organism evidence="8 9">
    <name type="scientific">Amphibalanus amphitrite</name>
    <name type="common">Striped barnacle</name>
    <name type="synonym">Balanus amphitrite</name>
    <dbReference type="NCBI Taxonomy" id="1232801"/>
    <lineage>
        <taxon>Eukaryota</taxon>
        <taxon>Metazoa</taxon>
        <taxon>Ecdysozoa</taxon>
        <taxon>Arthropoda</taxon>
        <taxon>Crustacea</taxon>
        <taxon>Multicrustacea</taxon>
        <taxon>Cirripedia</taxon>
        <taxon>Thoracica</taxon>
        <taxon>Thoracicalcarea</taxon>
        <taxon>Balanomorpha</taxon>
        <taxon>Balanoidea</taxon>
        <taxon>Balanidae</taxon>
        <taxon>Amphibalaninae</taxon>
        <taxon>Amphibalanus</taxon>
    </lineage>
</organism>
<feature type="compositionally biased region" description="Low complexity" evidence="6">
    <location>
        <begin position="283"/>
        <end position="301"/>
    </location>
</feature>
<feature type="transmembrane region" description="Helical" evidence="7">
    <location>
        <begin position="531"/>
        <end position="552"/>
    </location>
</feature>
<evidence type="ECO:0000256" key="7">
    <source>
        <dbReference type="SAM" id="Phobius"/>
    </source>
</evidence>
<feature type="transmembrane region" description="Helical" evidence="7">
    <location>
        <begin position="45"/>
        <end position="65"/>
    </location>
</feature>
<feature type="transmembrane region" description="Helical" evidence="7">
    <location>
        <begin position="12"/>
        <end position="33"/>
    </location>
</feature>
<keyword evidence="5 7" id="KW-0472">Membrane</keyword>
<dbReference type="AlphaFoldDB" id="A0A6A4VEA1"/>
<proteinExistence type="predicted"/>
<dbReference type="GO" id="GO:0016020">
    <property type="term" value="C:membrane"/>
    <property type="evidence" value="ECO:0007669"/>
    <property type="project" value="UniProtKB-SubCell"/>
</dbReference>
<feature type="transmembrane region" description="Helical" evidence="7">
    <location>
        <begin position="636"/>
        <end position="659"/>
    </location>
</feature>
<feature type="transmembrane region" description="Helical" evidence="7">
    <location>
        <begin position="572"/>
        <end position="596"/>
    </location>
</feature>
<dbReference type="Pfam" id="PF06963">
    <property type="entry name" value="FPN1"/>
    <property type="match status" value="2"/>
</dbReference>
<dbReference type="OrthoDB" id="648861at2759"/>
<feature type="region of interest" description="Disordered" evidence="6">
    <location>
        <begin position="683"/>
        <end position="724"/>
    </location>
</feature>
<feature type="transmembrane region" description="Helical" evidence="7">
    <location>
        <begin position="378"/>
        <end position="397"/>
    </location>
</feature>
<feature type="transmembrane region" description="Helical" evidence="7">
    <location>
        <begin position="320"/>
        <end position="342"/>
    </location>
</feature>
<evidence type="ECO:0000313" key="8">
    <source>
        <dbReference type="EMBL" id="KAF0288728.1"/>
    </source>
</evidence>
<comment type="subcellular location">
    <subcellularLocation>
        <location evidence="1">Membrane</location>
        <topology evidence="1">Multi-pass membrane protein</topology>
    </subcellularLocation>
</comment>
<feature type="region of interest" description="Disordered" evidence="6">
    <location>
        <begin position="241"/>
        <end position="301"/>
    </location>
</feature>
<evidence type="ECO:0000256" key="5">
    <source>
        <dbReference type="ARBA" id="ARBA00023136"/>
    </source>
</evidence>
<dbReference type="EMBL" id="VIIS01002082">
    <property type="protein sequence ID" value="KAF0288728.1"/>
    <property type="molecule type" value="Genomic_DNA"/>
</dbReference>
<evidence type="ECO:0000256" key="6">
    <source>
        <dbReference type="SAM" id="MobiDB-lite"/>
    </source>
</evidence>
<feature type="transmembrane region" description="Helical" evidence="7">
    <location>
        <begin position="77"/>
        <end position="97"/>
    </location>
</feature>
<feature type="transmembrane region" description="Helical" evidence="7">
    <location>
        <begin position="188"/>
        <end position="206"/>
    </location>
</feature>
<dbReference type="PANTHER" id="PTHR11660">
    <property type="entry name" value="SOLUTE CARRIER FAMILY 40 MEMBER"/>
    <property type="match status" value="1"/>
</dbReference>
<feature type="region of interest" description="Disordered" evidence="6">
    <location>
        <begin position="216"/>
        <end position="235"/>
    </location>
</feature>
<evidence type="ECO:0000256" key="2">
    <source>
        <dbReference type="ARBA" id="ARBA00022448"/>
    </source>
</evidence>
<comment type="caution">
    <text evidence="8">The sequence shown here is derived from an EMBL/GenBank/DDBJ whole genome shotgun (WGS) entry which is preliminary data.</text>
</comment>
<evidence type="ECO:0000256" key="1">
    <source>
        <dbReference type="ARBA" id="ARBA00004141"/>
    </source>
</evidence>
<accession>A0A6A4VEA1</accession>
<sequence length="724" mass="78166">MAPRWRPRHTMYLVASLSAWGDRMWTFAVGLYMVYATPDSLRLTAIYGLVISTSVIALGASVGRWVDTTARLRAAQLSLLVQNCAVCCCAVLLMVGLQYAEYTASTWRGWLQILLQVLVILIADVAALASEANKITIQKDWVVVMAQGDQDTLAWMNSAFRTIDLGTYILAPVLVGQLMTFLSPVAAAGFMAGWNVLSLVVEYWLLRRVYSGVPQLARPKRPDSPDQSPAAEKGAHITAAADGTTEPAAPAEPPPSDDQRGPTADGELGQTADGQRGPTADTSLLPSVLRPRSPSVSASAPAGGCCGWLRVRLADLRRGWTVYFHSDFCLAGLALASLYMTVLGFDNITAGYGYSQILALFTPRPQGYGYTQGLTESTLSLLTGAGAFTGILGSLCYPKLRRSLGPTVSYYPKLRRSLGPTWGRYPKLRRSLGPTVSYYPKLRHPVSYYPKLRRSLGPTVSYCPKLRRSLGPTVSYCPKLRRSLGPTVSYYPKLRRSLGPTVSYYPKLRRSLGPTVSYYPKLRRSLGPTRAGVVGFSLAVLAQSLSLTSVFLPGTAFWPLAEPDSEARTSVITLFCGIILARFGLWISDLSVTQLLQERVPEWRRGAVSGVQSSLNMTMDTAKCLLVVGVPRASHFGLLIILSYLFWIIGWCFFTAYALTAGRRPAAAAVNGSAAVPAEVAAEPAEVPVSQPPTELLPADGSPLLGGSPQPAAEVAENGADLKV</sequence>
<keyword evidence="4 7" id="KW-1133">Transmembrane helix</keyword>
<evidence type="ECO:0000256" key="4">
    <source>
        <dbReference type="ARBA" id="ARBA00022989"/>
    </source>
</evidence>
<gene>
    <name evidence="8" type="primary">slc40a1</name>
    <name evidence="8" type="ORF">FJT64_012885</name>
</gene>
<keyword evidence="2" id="KW-0813">Transport</keyword>
<dbReference type="InterPro" id="IPR009716">
    <property type="entry name" value="Ferroportin-1"/>
</dbReference>